<accession>J2Z7E2</accession>
<reference evidence="4 5" key="1">
    <citation type="submission" date="2012-05" db="EMBL/GenBank/DDBJ databases">
        <title>Complete Genome Sequence of Lactobacillus coryniformis CECT5711.</title>
        <authorList>
            <person name="Rodriguez J.M."/>
        </authorList>
    </citation>
    <scope>NUCLEOTIDE SEQUENCE [LARGE SCALE GENOMIC DNA]</scope>
    <source>
        <strain evidence="5">CECT5711</strain>
    </source>
</reference>
<dbReference type="PANTHER" id="PTHR46825:SF11">
    <property type="entry name" value="PENICILLIN-BINDING PROTEIN 4"/>
    <property type="match status" value="1"/>
</dbReference>
<evidence type="ECO:0000313" key="5">
    <source>
        <dbReference type="Proteomes" id="UP000007271"/>
    </source>
</evidence>
<dbReference type="AlphaFoldDB" id="J2Z7E2"/>
<evidence type="ECO:0000256" key="1">
    <source>
        <dbReference type="ARBA" id="ARBA00004370"/>
    </source>
</evidence>
<evidence type="ECO:0000313" key="4">
    <source>
        <dbReference type="EMBL" id="EJN56498.1"/>
    </source>
</evidence>
<comment type="subcellular location">
    <subcellularLocation>
        <location evidence="1">Membrane</location>
    </subcellularLocation>
</comment>
<dbReference type="PATRIC" id="fig|1185325.3.peg.488"/>
<dbReference type="SUPFAM" id="SSF56601">
    <property type="entry name" value="beta-lactamase/transpeptidase-like"/>
    <property type="match status" value="1"/>
</dbReference>
<evidence type="ECO:0000259" key="3">
    <source>
        <dbReference type="Pfam" id="PF00144"/>
    </source>
</evidence>
<dbReference type="STRING" id="1185325.A11Y_22273"/>
<feature type="domain" description="Beta-lactamase-related" evidence="3">
    <location>
        <begin position="23"/>
        <end position="314"/>
    </location>
</feature>
<sequence length="324" mass="36051">MISQTYLDRAQQQHLRQVLQPLSFGGTAIIVCNDRLIASYSHGQATPHQRNQFNTAFEIDSLQKAVTATLVMQLVAQHQLSLQDQLYQFYPQVPGSRLITLRQLLDMTSGLVAQLPTNLTQWTSDQAFLNQQIQQLRFSSNLYGKWNYAPINYMLLSGILEQLTGKSYQQLLTQQIIRPLQLQQTNFAYALPPNSTAAAGYTAQEQVIQTPIAQQHSELGTGQLFMSAWDLYRTEAAMLNGTLLNNASAAQLFVSGSASNYGGGFYQNDDLLRANGSGYGFQTFTRISRNGANAVIILSNHQPAADVDLRQIADQLAQQLFLQV</sequence>
<proteinExistence type="predicted"/>
<dbReference type="EMBL" id="AKFP01000007">
    <property type="protein sequence ID" value="EJN56498.1"/>
    <property type="molecule type" value="Genomic_DNA"/>
</dbReference>
<evidence type="ECO:0000256" key="2">
    <source>
        <dbReference type="ARBA" id="ARBA00023136"/>
    </source>
</evidence>
<keyword evidence="2" id="KW-0472">Membrane</keyword>
<organism evidence="4 5">
    <name type="scientific">Loigolactobacillus coryniformis subsp. coryniformis CECT 5711</name>
    <dbReference type="NCBI Taxonomy" id="1185325"/>
    <lineage>
        <taxon>Bacteria</taxon>
        <taxon>Bacillati</taxon>
        <taxon>Bacillota</taxon>
        <taxon>Bacilli</taxon>
        <taxon>Lactobacillales</taxon>
        <taxon>Lactobacillaceae</taxon>
        <taxon>Loigolactobacillus</taxon>
    </lineage>
</organism>
<dbReference type="InterPro" id="IPR012338">
    <property type="entry name" value="Beta-lactam/transpept-like"/>
</dbReference>
<dbReference type="PANTHER" id="PTHR46825">
    <property type="entry name" value="D-ALANYL-D-ALANINE-CARBOXYPEPTIDASE/ENDOPEPTIDASE AMPH"/>
    <property type="match status" value="1"/>
</dbReference>
<dbReference type="InterPro" id="IPR050491">
    <property type="entry name" value="AmpC-like"/>
</dbReference>
<dbReference type="GO" id="GO:0016020">
    <property type="term" value="C:membrane"/>
    <property type="evidence" value="ECO:0007669"/>
    <property type="project" value="UniProtKB-SubCell"/>
</dbReference>
<dbReference type="InterPro" id="IPR001466">
    <property type="entry name" value="Beta-lactam-related"/>
</dbReference>
<name>J2Z7E2_9LACO</name>
<comment type="caution">
    <text evidence="4">The sequence shown here is derived from an EMBL/GenBank/DDBJ whole genome shotgun (WGS) entry which is preliminary data.</text>
</comment>
<protein>
    <submittedName>
        <fullName evidence="4">Penicillin-binding protein (Beta-lactamase class C)</fullName>
    </submittedName>
</protein>
<gene>
    <name evidence="4" type="ORF">A11Y_22273</name>
</gene>
<dbReference type="Proteomes" id="UP000007271">
    <property type="component" value="Unassembled WGS sequence"/>
</dbReference>
<dbReference type="Gene3D" id="3.40.710.10">
    <property type="entry name" value="DD-peptidase/beta-lactamase superfamily"/>
    <property type="match status" value="1"/>
</dbReference>
<dbReference type="Pfam" id="PF00144">
    <property type="entry name" value="Beta-lactamase"/>
    <property type="match status" value="1"/>
</dbReference>